<geneLocation type="plasmid" evidence="9 10">
    <name>unnamed1</name>
</geneLocation>
<dbReference type="InterPro" id="IPR036398">
    <property type="entry name" value="CA_dom_sf"/>
</dbReference>
<dbReference type="SMART" id="SM01057">
    <property type="entry name" value="Carb_anhydrase"/>
    <property type="match status" value="1"/>
</dbReference>
<evidence type="ECO:0000256" key="2">
    <source>
        <dbReference type="ARBA" id="ARBA00012925"/>
    </source>
</evidence>
<feature type="compositionally biased region" description="Low complexity" evidence="7">
    <location>
        <begin position="78"/>
        <end position="94"/>
    </location>
</feature>
<dbReference type="AlphaFoldDB" id="A0A2Z4JEP2"/>
<evidence type="ECO:0000313" key="9">
    <source>
        <dbReference type="EMBL" id="AWW43278.1"/>
    </source>
</evidence>
<dbReference type="InterPro" id="IPR001148">
    <property type="entry name" value="CA_dom"/>
</dbReference>
<reference evidence="10" key="1">
    <citation type="submission" date="2018-06" db="EMBL/GenBank/DDBJ databases">
        <authorList>
            <person name="Li K."/>
        </authorList>
    </citation>
    <scope>NUCLEOTIDE SEQUENCE [LARGE SCALE GENOMIC DNA]</scope>
    <source>
        <strain evidence="10">ZFG47</strain>
        <plasmid evidence="10">unnamed1</plasmid>
    </source>
</reference>
<keyword evidence="3" id="KW-0479">Metal-binding</keyword>
<gene>
    <name evidence="9" type="ORF">DN051_42635</name>
</gene>
<dbReference type="Pfam" id="PF00194">
    <property type="entry name" value="Carb_anhydrase"/>
    <property type="match status" value="1"/>
</dbReference>
<feature type="region of interest" description="Disordered" evidence="7">
    <location>
        <begin position="129"/>
        <end position="169"/>
    </location>
</feature>
<keyword evidence="9" id="KW-0614">Plasmid</keyword>
<evidence type="ECO:0000256" key="5">
    <source>
        <dbReference type="ARBA" id="ARBA00023239"/>
    </source>
</evidence>
<comment type="catalytic activity">
    <reaction evidence="6">
        <text>hydrogencarbonate + H(+) = CO2 + H2O</text>
        <dbReference type="Rhea" id="RHEA:10748"/>
        <dbReference type="ChEBI" id="CHEBI:15377"/>
        <dbReference type="ChEBI" id="CHEBI:15378"/>
        <dbReference type="ChEBI" id="CHEBI:16526"/>
        <dbReference type="ChEBI" id="CHEBI:17544"/>
        <dbReference type="EC" id="4.2.1.1"/>
    </reaction>
</comment>
<dbReference type="GO" id="GO:0008270">
    <property type="term" value="F:zinc ion binding"/>
    <property type="evidence" value="ECO:0007669"/>
    <property type="project" value="InterPro"/>
</dbReference>
<evidence type="ECO:0000256" key="4">
    <source>
        <dbReference type="ARBA" id="ARBA00022833"/>
    </source>
</evidence>
<dbReference type="EC" id="4.2.1.1" evidence="2"/>
<keyword evidence="5" id="KW-0456">Lyase</keyword>
<dbReference type="PROSITE" id="PS51144">
    <property type="entry name" value="ALPHA_CA_2"/>
    <property type="match status" value="1"/>
</dbReference>
<dbReference type="PANTHER" id="PTHR18952:SF265">
    <property type="entry name" value="CARBONIC ANHYDRASE"/>
    <property type="match status" value="1"/>
</dbReference>
<proteinExistence type="inferred from homology"/>
<evidence type="ECO:0000259" key="8">
    <source>
        <dbReference type="PROSITE" id="PS51144"/>
    </source>
</evidence>
<dbReference type="SUPFAM" id="SSF51069">
    <property type="entry name" value="Carbonic anhydrase"/>
    <property type="match status" value="1"/>
</dbReference>
<evidence type="ECO:0000256" key="1">
    <source>
        <dbReference type="ARBA" id="ARBA00010718"/>
    </source>
</evidence>
<evidence type="ECO:0000313" key="10">
    <source>
        <dbReference type="Proteomes" id="UP000249616"/>
    </source>
</evidence>
<evidence type="ECO:0000256" key="3">
    <source>
        <dbReference type="ARBA" id="ARBA00022723"/>
    </source>
</evidence>
<sequence length="335" mass="36471">MVLLGRRDYRCKHLSSGRRIASKLASNFLNCSSRPYRPASALQVTSGVPGYGQGRYAVITSPAVHLPNRRCSPMSLTAPVPSASGRPSPAPSLSQSPVDIRPQSTDVSILPPLRFHHPTSLTMRLHFDDPRRRRHDGTPTSAGPAAKSAQPDCVRDDEGTVKAEPPPGQECRLTIGADVYLLADVHWHTPSEHTVGGVAFPMEQHMKYVRSAEDGTVSGESGSEYAVIGVFVHPGEPNASLDRLLGSARRGEDPWAVAGVELDALLPTCTESYRYLGSTTVCPYLPGVRWSVLTHPVQASAAAVNHYRKVFPRGNARAVQPLGDRRIASDRHRWW</sequence>
<dbReference type="InterPro" id="IPR023561">
    <property type="entry name" value="Carbonic_anhydrase_a-class"/>
</dbReference>
<dbReference type="Gene3D" id="3.10.200.10">
    <property type="entry name" value="Alpha carbonic anhydrase"/>
    <property type="match status" value="1"/>
</dbReference>
<dbReference type="PANTHER" id="PTHR18952">
    <property type="entry name" value="CARBONIC ANHYDRASE"/>
    <property type="match status" value="1"/>
</dbReference>
<dbReference type="EMBL" id="CP030074">
    <property type="protein sequence ID" value="AWW43278.1"/>
    <property type="molecule type" value="Genomic_DNA"/>
</dbReference>
<dbReference type="GO" id="GO:0004089">
    <property type="term" value="F:carbonate dehydratase activity"/>
    <property type="evidence" value="ECO:0007669"/>
    <property type="project" value="UniProtKB-EC"/>
</dbReference>
<comment type="similarity">
    <text evidence="1">Belongs to the alpha-carbonic anhydrase family.</text>
</comment>
<dbReference type="KEGG" id="scad:DN051_42635"/>
<protein>
    <recommendedName>
        <fullName evidence="2">carbonic anhydrase</fullName>
        <ecNumber evidence="2">4.2.1.1</ecNumber>
    </recommendedName>
</protein>
<accession>A0A2Z4JEP2</accession>
<name>A0A2Z4JEP2_9ACTN</name>
<dbReference type="CDD" id="cd03124">
    <property type="entry name" value="alpha_CA_prokaryotic_like"/>
    <property type="match status" value="1"/>
</dbReference>
<keyword evidence="10" id="KW-1185">Reference proteome</keyword>
<evidence type="ECO:0000256" key="7">
    <source>
        <dbReference type="SAM" id="MobiDB-lite"/>
    </source>
</evidence>
<feature type="region of interest" description="Disordered" evidence="7">
    <location>
        <begin position="75"/>
        <end position="104"/>
    </location>
</feature>
<keyword evidence="4" id="KW-0862">Zinc</keyword>
<dbReference type="Proteomes" id="UP000249616">
    <property type="component" value="Plasmid unnamed1"/>
</dbReference>
<dbReference type="InterPro" id="IPR041891">
    <property type="entry name" value="Alpha_CA_prokaryot-like"/>
</dbReference>
<organism evidence="9 10">
    <name type="scientific">Streptomyces cadmiisoli</name>
    <dbReference type="NCBI Taxonomy" id="2184053"/>
    <lineage>
        <taxon>Bacteria</taxon>
        <taxon>Bacillati</taxon>
        <taxon>Actinomycetota</taxon>
        <taxon>Actinomycetes</taxon>
        <taxon>Kitasatosporales</taxon>
        <taxon>Streptomycetaceae</taxon>
        <taxon>Streptomyces</taxon>
        <taxon>Streptomyces aurantiacus group</taxon>
    </lineage>
</organism>
<evidence type="ECO:0000256" key="6">
    <source>
        <dbReference type="ARBA" id="ARBA00048348"/>
    </source>
</evidence>
<feature type="domain" description="Alpha-carbonic anhydrase" evidence="8">
    <location>
        <begin position="74"/>
        <end position="331"/>
    </location>
</feature>